<sequence>MLIYNVFGRHLGIKREGERWLVFRADLTERKFSRLYDIAIPNDLTEAEIPGWLDDILHEAATERHPEVKRVE</sequence>
<reference evidence="3 5" key="3">
    <citation type="submission" date="2024-09" db="EMBL/GenBank/DDBJ databases">
        <title>Genomes of Rahnella.</title>
        <authorList>
            <person name="Mnguni F.C."/>
            <person name="Shin G.Y."/>
            <person name="Coutinho T."/>
        </authorList>
    </citation>
    <scope>NUCLEOTIDE SEQUENCE [LARGE SCALE GENOMIC DNA]</scope>
    <source>
        <strain evidence="3 5">20WA0057</strain>
    </source>
</reference>
<dbReference type="Pfam" id="PF24697">
    <property type="entry name" value="DUF7661"/>
    <property type="match status" value="1"/>
</dbReference>
<dbReference type="HOGENOM" id="CLU_184537_0_0_6"/>
<dbReference type="AlphaFoldDB" id="A0A0H3FCV1"/>
<dbReference type="Proteomes" id="UP000007257">
    <property type="component" value="Chromosome"/>
</dbReference>
<evidence type="ECO:0000313" key="3">
    <source>
        <dbReference type="EMBL" id="MFD3223222.1"/>
    </source>
</evidence>
<dbReference type="KEGG" id="rah:Rahaq_2336"/>
<reference evidence="4" key="1">
    <citation type="submission" date="2011-01" db="EMBL/GenBank/DDBJ databases">
        <title>Complete sequence of chromosome of Rahnella sp. Y9602.</title>
        <authorList>
            <consortium name="US DOE Joint Genome Institute"/>
            <person name="Lucas S."/>
            <person name="Copeland A."/>
            <person name="Lapidus A."/>
            <person name="Cheng J.-F."/>
            <person name="Goodwin L."/>
            <person name="Pitluck S."/>
            <person name="Lu M."/>
            <person name="Detter J.C."/>
            <person name="Han C."/>
            <person name="Tapia R."/>
            <person name="Land M."/>
            <person name="Hauser L."/>
            <person name="Kyrpides N."/>
            <person name="Ivanova N."/>
            <person name="Ovchinnikova G."/>
            <person name="Pagani I."/>
            <person name="Sobecky P.A."/>
            <person name="Martinez R.J."/>
            <person name="Woyke T."/>
        </authorList>
    </citation>
    <scope>NUCLEOTIDE SEQUENCE [LARGE SCALE GENOMIC DNA]</scope>
    <source>
        <strain evidence="4">Y9602</strain>
    </source>
</reference>
<name>A0A0H3FCV1_RAHSY</name>
<evidence type="ECO:0000259" key="1">
    <source>
        <dbReference type="Pfam" id="PF24697"/>
    </source>
</evidence>
<feature type="domain" description="DUF7661" evidence="1">
    <location>
        <begin position="1"/>
        <end position="72"/>
    </location>
</feature>
<reference evidence="2 4" key="2">
    <citation type="journal article" date="2012" name="J. Bacteriol.">
        <title>Complete Genome Sequence of Rahnella sp. Strain Y9602, a Gammaproteobacterium Isolate from Metal- and Radionuclide-Contaminated Soil.</title>
        <authorList>
            <person name="Martinez R.J."/>
            <person name="Bruce D."/>
            <person name="Detter C."/>
            <person name="Goodwin L.A."/>
            <person name="Han J."/>
            <person name="Han C.S."/>
            <person name="Held B."/>
            <person name="Land M.L."/>
            <person name="Mikhailova N."/>
            <person name="Nolan M."/>
            <person name="Pennacchio L."/>
            <person name="Pitluck S."/>
            <person name="Tapia R."/>
            <person name="Woyke T."/>
            <person name="Sobecky P.A."/>
        </authorList>
    </citation>
    <scope>NUCLEOTIDE SEQUENCE [LARGE SCALE GENOMIC DNA]</scope>
    <source>
        <strain evidence="2 4">Y9602</strain>
    </source>
</reference>
<gene>
    <name evidence="2" type="ordered locus">Rahaq_2336</name>
    <name evidence="3" type="ORF">ACFPK4_06735</name>
</gene>
<proteinExistence type="predicted"/>
<dbReference type="InterPro" id="IPR056078">
    <property type="entry name" value="DUF7661"/>
</dbReference>
<dbReference type="EMBL" id="CP002505">
    <property type="protein sequence ID" value="ADW73945.1"/>
    <property type="molecule type" value="Genomic_DNA"/>
</dbReference>
<protein>
    <recommendedName>
        <fullName evidence="1">DUF7661 domain-containing protein</fullName>
    </recommendedName>
</protein>
<dbReference type="EMBL" id="JBHUCJ010000010">
    <property type="protein sequence ID" value="MFD3223222.1"/>
    <property type="molecule type" value="Genomic_DNA"/>
</dbReference>
<dbReference type="Proteomes" id="UP001598201">
    <property type="component" value="Unassembled WGS sequence"/>
</dbReference>
<keyword evidence="5" id="KW-1185">Reference proteome</keyword>
<dbReference type="GeneID" id="95417324"/>
<evidence type="ECO:0000313" key="4">
    <source>
        <dbReference type="Proteomes" id="UP000007257"/>
    </source>
</evidence>
<evidence type="ECO:0000313" key="2">
    <source>
        <dbReference type="EMBL" id="ADW73945.1"/>
    </source>
</evidence>
<evidence type="ECO:0000313" key="5">
    <source>
        <dbReference type="Proteomes" id="UP001598201"/>
    </source>
</evidence>
<accession>A0A0H3FCV1</accession>
<organism evidence="2 4">
    <name type="scientific">Rahnella sp. (strain Y9602)</name>
    <dbReference type="NCBI Taxonomy" id="2703885"/>
    <lineage>
        <taxon>Bacteria</taxon>
        <taxon>Pseudomonadati</taxon>
        <taxon>Pseudomonadota</taxon>
        <taxon>Gammaproteobacteria</taxon>
        <taxon>Enterobacterales</taxon>
        <taxon>Yersiniaceae</taxon>
        <taxon>Rahnella</taxon>
    </lineage>
</organism>
<dbReference type="RefSeq" id="WP_013575645.1">
    <property type="nucleotide sequence ID" value="NC_015061.1"/>
</dbReference>
<dbReference type="eggNOG" id="ENOG50331S8">
    <property type="taxonomic scope" value="Bacteria"/>
</dbReference>
<dbReference type="OrthoDB" id="8758505at2"/>